<evidence type="ECO:0000313" key="3">
    <source>
        <dbReference type="EMBL" id="KUM50662.1"/>
    </source>
</evidence>
<feature type="transmembrane region" description="Helical" evidence="1">
    <location>
        <begin position="85"/>
        <end position="105"/>
    </location>
</feature>
<keyword evidence="2" id="KW-0732">Signal</keyword>
<evidence type="ECO:0000256" key="2">
    <source>
        <dbReference type="SAM" id="SignalP"/>
    </source>
</evidence>
<comment type="caution">
    <text evidence="3">The sequence shown here is derived from an EMBL/GenBank/DDBJ whole genome shotgun (WGS) entry which is preliminary data.</text>
</comment>
<name>A0A117NIX0_PICGL</name>
<accession>A0A117NIX0</accession>
<keyword evidence="1" id="KW-0472">Membrane</keyword>
<organism evidence="3">
    <name type="scientific">Picea glauca</name>
    <name type="common">White spruce</name>
    <name type="synonym">Pinus glauca</name>
    <dbReference type="NCBI Taxonomy" id="3330"/>
    <lineage>
        <taxon>Eukaryota</taxon>
        <taxon>Viridiplantae</taxon>
        <taxon>Streptophyta</taxon>
        <taxon>Embryophyta</taxon>
        <taxon>Tracheophyta</taxon>
        <taxon>Spermatophyta</taxon>
        <taxon>Pinopsida</taxon>
        <taxon>Pinidae</taxon>
        <taxon>Conifers I</taxon>
        <taxon>Pinales</taxon>
        <taxon>Pinaceae</taxon>
        <taxon>Picea</taxon>
    </lineage>
</organism>
<keyword evidence="3" id="KW-0496">Mitochondrion</keyword>
<feature type="signal peptide" evidence="2">
    <location>
        <begin position="1"/>
        <end position="19"/>
    </location>
</feature>
<keyword evidence="1" id="KW-1133">Transmembrane helix</keyword>
<geneLocation type="mitochondrion" evidence="3"/>
<evidence type="ECO:0000256" key="1">
    <source>
        <dbReference type="SAM" id="Phobius"/>
    </source>
</evidence>
<dbReference type="EMBL" id="LKAM01000001">
    <property type="protein sequence ID" value="KUM50662.1"/>
    <property type="molecule type" value="Genomic_DNA"/>
</dbReference>
<gene>
    <name evidence="3" type="ORF">ABT39_MTgene506</name>
</gene>
<reference evidence="3" key="1">
    <citation type="journal article" date="2015" name="Genome Biol. Evol.">
        <title>Organellar Genomes of White Spruce (Picea glauca): Assembly and Annotation.</title>
        <authorList>
            <person name="Jackman S.D."/>
            <person name="Warren R.L."/>
            <person name="Gibb E.A."/>
            <person name="Vandervalk B.P."/>
            <person name="Mohamadi H."/>
            <person name="Chu J."/>
            <person name="Raymond A."/>
            <person name="Pleasance S."/>
            <person name="Coope R."/>
            <person name="Wildung M.R."/>
            <person name="Ritland C.E."/>
            <person name="Bousquet J."/>
            <person name="Jones S.J."/>
            <person name="Bohlmann J."/>
            <person name="Birol I."/>
        </authorList>
    </citation>
    <scope>NUCLEOTIDE SEQUENCE [LARGE SCALE GENOMIC DNA]</scope>
    <source>
        <tissue evidence="3">Flushing bud</tissue>
    </source>
</reference>
<proteinExistence type="predicted"/>
<dbReference type="AlphaFoldDB" id="A0A117NIX0"/>
<feature type="chain" id="PRO_5007152077" evidence="2">
    <location>
        <begin position="20"/>
        <end position="159"/>
    </location>
</feature>
<protein>
    <submittedName>
        <fullName evidence="3">Uncharacterized protein</fullName>
    </submittedName>
</protein>
<sequence length="159" mass="17881">MLLMLAMMGLALVLLQLLGLDHLLVDPLLSLSLSLLLALHLEDLELEQRLALELMNRLLLALKLAMAQEGMPGEGKLLDQPSEGMLLFALLALMLLALMLGSMLVQWDHYLKMTFSVAAWAEEGVEVADPIASDDLYYIIYRLSFLFRAYRTDSASMRW</sequence>
<keyword evidence="1" id="KW-0812">Transmembrane</keyword>